<evidence type="ECO:0000313" key="2">
    <source>
        <dbReference type="EnsemblPlants" id="PGSC0003DMT400018717"/>
    </source>
</evidence>
<dbReference type="EnsemblPlants" id="PGSC0003DMT400018717">
    <property type="protein sequence ID" value="PGSC0003DMT400018717"/>
    <property type="gene ID" value="PGSC0003DMG400007250"/>
</dbReference>
<sequence>MDDLGSIFRPWDSTWHHLAAPRTVPGWKGRWNDTAGTVLNCCCCTYYIVAATIVNVGLSFLGMFWVLFCGRERELGRVGIIWWELAKMGLFKGKWASREEGSF</sequence>
<dbReference type="PaxDb" id="4113-PGSC0003DMT400018717"/>
<feature type="transmembrane region" description="Helical" evidence="1">
    <location>
        <begin position="46"/>
        <end position="68"/>
    </location>
</feature>
<evidence type="ECO:0000313" key="3">
    <source>
        <dbReference type="Proteomes" id="UP000011115"/>
    </source>
</evidence>
<dbReference type="InParanoid" id="M1AB19"/>
<keyword evidence="1" id="KW-0472">Membrane</keyword>
<dbReference type="HOGENOM" id="CLU_2268601_0_0_1"/>
<accession>M1AB19</accession>
<reference evidence="3" key="1">
    <citation type="journal article" date="2011" name="Nature">
        <title>Genome sequence and analysis of the tuber crop potato.</title>
        <authorList>
            <consortium name="The Potato Genome Sequencing Consortium"/>
        </authorList>
    </citation>
    <scope>NUCLEOTIDE SEQUENCE [LARGE SCALE GENOMIC DNA]</scope>
    <source>
        <strain evidence="3">cv. DM1-3 516 R44</strain>
    </source>
</reference>
<keyword evidence="1" id="KW-0812">Transmembrane</keyword>
<name>M1AB19_SOLTU</name>
<protein>
    <submittedName>
        <fullName evidence="2">Uncharacterized protein</fullName>
    </submittedName>
</protein>
<keyword evidence="1" id="KW-1133">Transmembrane helix</keyword>
<dbReference type="Gramene" id="PGSC0003DMT400018717">
    <property type="protein sequence ID" value="PGSC0003DMT400018717"/>
    <property type="gene ID" value="PGSC0003DMG400007250"/>
</dbReference>
<dbReference type="Proteomes" id="UP000011115">
    <property type="component" value="Unassembled WGS sequence"/>
</dbReference>
<organism evidence="2 3">
    <name type="scientific">Solanum tuberosum</name>
    <name type="common">Potato</name>
    <dbReference type="NCBI Taxonomy" id="4113"/>
    <lineage>
        <taxon>Eukaryota</taxon>
        <taxon>Viridiplantae</taxon>
        <taxon>Streptophyta</taxon>
        <taxon>Embryophyta</taxon>
        <taxon>Tracheophyta</taxon>
        <taxon>Spermatophyta</taxon>
        <taxon>Magnoliopsida</taxon>
        <taxon>eudicotyledons</taxon>
        <taxon>Gunneridae</taxon>
        <taxon>Pentapetalae</taxon>
        <taxon>asterids</taxon>
        <taxon>lamiids</taxon>
        <taxon>Solanales</taxon>
        <taxon>Solanaceae</taxon>
        <taxon>Solanoideae</taxon>
        <taxon>Solaneae</taxon>
        <taxon>Solanum</taxon>
    </lineage>
</organism>
<dbReference type="AlphaFoldDB" id="M1AB19"/>
<evidence type="ECO:0000256" key="1">
    <source>
        <dbReference type="SAM" id="Phobius"/>
    </source>
</evidence>
<proteinExistence type="predicted"/>
<reference evidence="2" key="2">
    <citation type="submission" date="2015-06" db="UniProtKB">
        <authorList>
            <consortium name="EnsemblPlants"/>
        </authorList>
    </citation>
    <scope>IDENTIFICATION</scope>
    <source>
        <strain evidence="2">DM1-3 516 R44</strain>
    </source>
</reference>
<keyword evidence="3" id="KW-1185">Reference proteome</keyword>